<feature type="active site" description="Proton donor" evidence="8 9">
    <location>
        <position position="101"/>
    </location>
</feature>
<dbReference type="GO" id="GO:0009423">
    <property type="term" value="P:chorismate biosynthetic process"/>
    <property type="evidence" value="ECO:0007669"/>
    <property type="project" value="UniProtKB-UniRule"/>
</dbReference>
<evidence type="ECO:0000256" key="8">
    <source>
        <dbReference type="HAMAP-Rule" id="MF_00169"/>
    </source>
</evidence>
<comment type="catalytic activity">
    <reaction evidence="1 8">
        <text>3-dehydroquinate = 3-dehydroshikimate + H2O</text>
        <dbReference type="Rhea" id="RHEA:21096"/>
        <dbReference type="ChEBI" id="CHEBI:15377"/>
        <dbReference type="ChEBI" id="CHEBI:16630"/>
        <dbReference type="ChEBI" id="CHEBI:32364"/>
        <dbReference type="EC" id="4.2.1.10"/>
    </reaction>
</comment>
<gene>
    <name evidence="8 12" type="primary">aroQ</name>
    <name evidence="12" type="ORF">CKA38_10220</name>
</gene>
<dbReference type="UniPathway" id="UPA00053">
    <property type="reaction ID" value="UER00086"/>
</dbReference>
<keyword evidence="8" id="KW-0057">Aromatic amino acid biosynthesis</keyword>
<reference evidence="12 13" key="1">
    <citation type="journal article" date="2018" name="Syst. Appl. Microbiol.">
        <title>Ereboglobus luteus gen. nov. sp. nov. from cockroach guts, and new insights into the oxygen relationship of the genera Opitutus and Didymococcus (Verrucomicrobia: Opitutaceae).</title>
        <authorList>
            <person name="Tegtmeier D."/>
            <person name="Belitz A."/>
            <person name="Radek R."/>
            <person name="Heimerl T."/>
            <person name="Brune A."/>
        </authorList>
    </citation>
    <scope>NUCLEOTIDE SEQUENCE [LARGE SCALE GENOMIC DNA]</scope>
    <source>
        <strain evidence="12 13">Ho45</strain>
    </source>
</reference>
<evidence type="ECO:0000256" key="9">
    <source>
        <dbReference type="PIRSR" id="PIRSR001399-1"/>
    </source>
</evidence>
<evidence type="ECO:0000256" key="3">
    <source>
        <dbReference type="ARBA" id="ARBA00004902"/>
    </source>
</evidence>
<organism evidence="12 13">
    <name type="scientific">Ereboglobus luteus</name>
    <dbReference type="NCBI Taxonomy" id="1796921"/>
    <lineage>
        <taxon>Bacteria</taxon>
        <taxon>Pseudomonadati</taxon>
        <taxon>Verrucomicrobiota</taxon>
        <taxon>Opitutia</taxon>
        <taxon>Opitutales</taxon>
        <taxon>Opitutaceae</taxon>
        <taxon>Ereboglobus</taxon>
    </lineage>
</organism>
<dbReference type="EC" id="4.2.1.10" evidence="6 8"/>
<dbReference type="PANTHER" id="PTHR21272:SF3">
    <property type="entry name" value="CATABOLIC 3-DEHYDROQUINASE"/>
    <property type="match status" value="1"/>
</dbReference>
<comment type="subunit">
    <text evidence="5 8">Homododecamer.</text>
</comment>
<evidence type="ECO:0000256" key="4">
    <source>
        <dbReference type="ARBA" id="ARBA00011037"/>
    </source>
</evidence>
<name>A0A2U8E3T9_9BACT</name>
<dbReference type="GO" id="GO:0019631">
    <property type="term" value="P:quinate catabolic process"/>
    <property type="evidence" value="ECO:0007669"/>
    <property type="project" value="TreeGrafter"/>
</dbReference>
<dbReference type="SUPFAM" id="SSF52304">
    <property type="entry name" value="Type II 3-dehydroquinate dehydratase"/>
    <property type="match status" value="1"/>
</dbReference>
<keyword evidence="13" id="KW-1185">Reference proteome</keyword>
<dbReference type="GO" id="GO:0003855">
    <property type="term" value="F:3-dehydroquinate dehydratase activity"/>
    <property type="evidence" value="ECO:0007669"/>
    <property type="project" value="UniProtKB-UniRule"/>
</dbReference>
<comment type="function">
    <text evidence="2 8">Catalyzes a trans-dehydration via an enolate intermediate.</text>
</comment>
<feature type="binding site" evidence="8 10">
    <location>
        <begin position="102"/>
        <end position="103"/>
    </location>
    <ligand>
        <name>substrate</name>
    </ligand>
</feature>
<dbReference type="GO" id="GO:0008652">
    <property type="term" value="P:amino acid biosynthetic process"/>
    <property type="evidence" value="ECO:0007669"/>
    <property type="project" value="UniProtKB-KW"/>
</dbReference>
<comment type="similarity">
    <text evidence="4 8">Belongs to the type-II 3-dehydroquinase family.</text>
</comment>
<sequence length="142" mass="15456">MMKKIGIINGPNLDRLGKREPEIYGSTTLDQLARQLQAEFDGKAALEFFQSNIEGEIVGKIAAFADAKFDGLVVNFGAYTHTSVALRDALLGAHLPAVEVHISNIYKREEFRHTSLTAPACAGMISGLGLEGYFAAVRFLLK</sequence>
<dbReference type="NCBIfam" id="TIGR01088">
    <property type="entry name" value="aroQ"/>
    <property type="match status" value="1"/>
</dbReference>
<evidence type="ECO:0000313" key="13">
    <source>
        <dbReference type="Proteomes" id="UP000244896"/>
    </source>
</evidence>
<evidence type="ECO:0000256" key="7">
    <source>
        <dbReference type="ARBA" id="ARBA00023239"/>
    </source>
</evidence>
<evidence type="ECO:0000256" key="10">
    <source>
        <dbReference type="PIRSR" id="PIRSR001399-2"/>
    </source>
</evidence>
<accession>A0A2U8E3T9</accession>
<feature type="binding site" evidence="8 10">
    <location>
        <position position="81"/>
    </location>
    <ligand>
        <name>substrate</name>
    </ligand>
</feature>
<dbReference type="PROSITE" id="PS01029">
    <property type="entry name" value="DEHYDROQUINASE_II"/>
    <property type="match status" value="1"/>
</dbReference>
<feature type="binding site" evidence="8 10">
    <location>
        <position position="88"/>
    </location>
    <ligand>
        <name>substrate</name>
    </ligand>
</feature>
<evidence type="ECO:0000256" key="6">
    <source>
        <dbReference type="ARBA" id="ARBA00012060"/>
    </source>
</evidence>
<dbReference type="PIRSF" id="PIRSF001399">
    <property type="entry name" value="DHquinase_II"/>
    <property type="match status" value="1"/>
</dbReference>
<evidence type="ECO:0000256" key="2">
    <source>
        <dbReference type="ARBA" id="ARBA00003924"/>
    </source>
</evidence>
<dbReference type="EMBL" id="CP023004">
    <property type="protein sequence ID" value="AWI09567.1"/>
    <property type="molecule type" value="Genomic_DNA"/>
</dbReference>
<evidence type="ECO:0000256" key="11">
    <source>
        <dbReference type="PIRSR" id="PIRSR001399-3"/>
    </source>
</evidence>
<dbReference type="Gene3D" id="3.40.50.9100">
    <property type="entry name" value="Dehydroquinase, class II"/>
    <property type="match status" value="1"/>
</dbReference>
<evidence type="ECO:0000313" key="12">
    <source>
        <dbReference type="EMBL" id="AWI09567.1"/>
    </source>
</evidence>
<feature type="binding site" evidence="8 10">
    <location>
        <position position="75"/>
    </location>
    <ligand>
        <name>substrate</name>
    </ligand>
</feature>
<evidence type="ECO:0000256" key="5">
    <source>
        <dbReference type="ARBA" id="ARBA00011193"/>
    </source>
</evidence>
<proteinExistence type="inferred from homology"/>
<dbReference type="OrthoDB" id="9790793at2"/>
<dbReference type="Proteomes" id="UP000244896">
    <property type="component" value="Chromosome"/>
</dbReference>
<feature type="active site" description="Proton acceptor" evidence="8 9">
    <location>
        <position position="24"/>
    </location>
</feature>
<dbReference type="NCBIfam" id="NF003807">
    <property type="entry name" value="PRK05395.1-4"/>
    <property type="match status" value="1"/>
</dbReference>
<dbReference type="InterPro" id="IPR018509">
    <property type="entry name" value="DHquinase_II_CS"/>
</dbReference>
<dbReference type="HAMAP" id="MF_00169">
    <property type="entry name" value="AroQ"/>
    <property type="match status" value="1"/>
</dbReference>
<dbReference type="PANTHER" id="PTHR21272">
    <property type="entry name" value="CATABOLIC 3-DEHYDROQUINASE"/>
    <property type="match status" value="1"/>
</dbReference>
<dbReference type="InterPro" id="IPR036441">
    <property type="entry name" value="DHquinase_II_sf"/>
</dbReference>
<keyword evidence="8" id="KW-0028">Amino-acid biosynthesis</keyword>
<dbReference type="InterPro" id="IPR001874">
    <property type="entry name" value="DHquinase_II"/>
</dbReference>
<feature type="binding site" evidence="8 10">
    <location>
        <position position="112"/>
    </location>
    <ligand>
        <name>substrate</name>
    </ligand>
</feature>
<dbReference type="Pfam" id="PF01220">
    <property type="entry name" value="DHquinase_II"/>
    <property type="match status" value="1"/>
</dbReference>
<evidence type="ECO:0000256" key="1">
    <source>
        <dbReference type="ARBA" id="ARBA00001864"/>
    </source>
</evidence>
<dbReference type="GO" id="GO:0009073">
    <property type="term" value="P:aromatic amino acid family biosynthetic process"/>
    <property type="evidence" value="ECO:0007669"/>
    <property type="project" value="UniProtKB-KW"/>
</dbReference>
<feature type="site" description="Transition state stabilizer" evidence="8 11">
    <location>
        <position position="19"/>
    </location>
</feature>
<dbReference type="CDD" id="cd00466">
    <property type="entry name" value="DHQase_II"/>
    <property type="match status" value="1"/>
</dbReference>
<dbReference type="NCBIfam" id="NF003805">
    <property type="entry name" value="PRK05395.1-2"/>
    <property type="match status" value="1"/>
</dbReference>
<dbReference type="KEGG" id="elut:CKA38_10220"/>
<keyword evidence="7 8" id="KW-0456">Lyase</keyword>
<protein>
    <recommendedName>
        <fullName evidence="6 8">3-dehydroquinate dehydratase</fullName>
        <shortName evidence="8">3-dehydroquinase</shortName>
        <ecNumber evidence="6 8">4.2.1.10</ecNumber>
    </recommendedName>
    <alternativeName>
        <fullName evidence="8">Type II DHQase</fullName>
    </alternativeName>
</protein>
<comment type="pathway">
    <text evidence="3 8">Metabolic intermediate biosynthesis; chorismate biosynthesis; chorismate from D-erythrose 4-phosphate and phosphoenolpyruvate: step 3/7.</text>
</comment>
<dbReference type="AlphaFoldDB" id="A0A2U8E3T9"/>